<feature type="compositionally biased region" description="Acidic residues" evidence="1">
    <location>
        <begin position="61"/>
        <end position="73"/>
    </location>
</feature>
<proteinExistence type="predicted"/>
<sequence>MTDAVAYNDAHDDTDAIHVRRDEDNELELTIAYGDGSSVRTVFLTGETLDAFAKHVAEVAEEVSPTEETEPEAPAEQSASEFIAERADAWHAARALLMANGGALSFDTTPEDVLELAKFLAGDHL</sequence>
<evidence type="ECO:0000256" key="1">
    <source>
        <dbReference type="SAM" id="MobiDB-lite"/>
    </source>
</evidence>
<reference evidence="2" key="1">
    <citation type="submission" date="2020-07" db="EMBL/GenBank/DDBJ databases">
        <title>Complete genome sequence of Streptomyces phage Sycamore.</title>
        <authorList>
            <person name="Zhang X.-H."/>
            <person name="Rivera M."/>
            <person name="Marquez A."/>
            <person name="Clark J.D."/>
            <person name="Hernandez I."/>
            <person name="Liu M."/>
            <person name="Burrowes B.H."/>
        </authorList>
    </citation>
    <scope>NUCLEOTIDE SEQUENCE</scope>
</reference>
<gene>
    <name evidence="2" type="ORF">CPT_Sycamore_038</name>
</gene>
<dbReference type="Proteomes" id="UP000663175">
    <property type="component" value="Segment"/>
</dbReference>
<protein>
    <submittedName>
        <fullName evidence="2">Uncharacterized protein</fullName>
    </submittedName>
</protein>
<evidence type="ECO:0000313" key="2">
    <source>
        <dbReference type="EMBL" id="QPB09578.1"/>
    </source>
</evidence>
<dbReference type="EMBL" id="MT701593">
    <property type="protein sequence ID" value="QPB09578.1"/>
    <property type="molecule type" value="Genomic_DNA"/>
</dbReference>
<keyword evidence="3" id="KW-1185">Reference proteome</keyword>
<feature type="region of interest" description="Disordered" evidence="1">
    <location>
        <begin position="61"/>
        <end position="80"/>
    </location>
</feature>
<organism evidence="2 3">
    <name type="scientific">Streptomyces phage Sycamore</name>
    <dbReference type="NCBI Taxonomy" id="2767589"/>
    <lineage>
        <taxon>Viruses</taxon>
        <taxon>Duplodnaviria</taxon>
        <taxon>Heunggongvirae</taxon>
        <taxon>Uroviricota</taxon>
        <taxon>Caudoviricetes</taxon>
        <taxon>Colingsworthviridae</taxon>
        <taxon>Sycamorevirus</taxon>
        <taxon>Sycamorevirus sycamore</taxon>
    </lineage>
</organism>
<accession>A0A873WHH7</accession>
<name>A0A873WHH7_9CAUD</name>
<evidence type="ECO:0000313" key="3">
    <source>
        <dbReference type="Proteomes" id="UP000663175"/>
    </source>
</evidence>